<dbReference type="Pfam" id="PF05876">
    <property type="entry name" value="GpA_ATPase"/>
    <property type="match status" value="1"/>
</dbReference>
<gene>
    <name evidence="3" type="ORF">SAMN05216258_104166</name>
</gene>
<dbReference type="PANTHER" id="PTHR34413">
    <property type="entry name" value="PROPHAGE TAIL FIBER ASSEMBLY PROTEIN HOMOLOG TFAE-RELATED-RELATED"/>
    <property type="match status" value="1"/>
</dbReference>
<keyword evidence="4" id="KW-1185">Reference proteome</keyword>
<dbReference type="GO" id="GO:0004519">
    <property type="term" value="F:endonuclease activity"/>
    <property type="evidence" value="ECO:0007669"/>
    <property type="project" value="InterPro"/>
</dbReference>
<proteinExistence type="inferred from homology"/>
<dbReference type="RefSeq" id="WP_092859465.1">
    <property type="nucleotide sequence ID" value="NZ_FOQH01000004.1"/>
</dbReference>
<dbReference type="OrthoDB" id="5181253at2"/>
<sequence>MTTDAALIDAAWRAGMMPERQLTVSEWADAHRMLPATSAEPGRWRTDRAPYLRGIMDALSVGSPLERVVFVKGAQLGGTEAGLNWLGYIVHNAPGLALLVMPSLDMVRRNTRTRIDPMIEATPELRKRIAPARSRDSTNTAFAKAFPGGQIVMTGANSAAGLRSTPARFLFMDEVDAFPADADGEGDPVDLAMKRTATYRGRRKVLLVSTPTIKGESRIEAAFLESDQRRFFIPCPACGEFQTLEWGNIHWPQGRRREAYACCQHCGGVIEDEQKPELLARGEWRATAEGDGRTAGFHLSSLYSVFESFGEIAEWHGKVRKDPARLQVWVNTALGETWEDQGGEMIDPGGLLARREAFGDEVPADVVLLTAGVDVQADRIEAQVVGWGAGEQSFVLEHVIIWGDPSGPAIWEALDAFLLERRPHARAVPDMGLRAVCVDTGGLNTAMAYEFVRPRLRRRVWGIKGRGGQGVQAWPRAASKGKGGAPVFIVGVDALKDKIAARLPIAEPGPGAIRFAAGLGPEWFDQLTAEKVRTRYVNGRPVRSWEPKRSGIRNEALDCLVYASAALHGLRVQGLDLEREAQEISNVALKAAGRAAPAPAARPTRIKSKWMER</sequence>
<evidence type="ECO:0000259" key="1">
    <source>
        <dbReference type="Pfam" id="PF05876"/>
    </source>
</evidence>
<accession>A0A1I3FAU6</accession>
<dbReference type="Proteomes" id="UP000199377">
    <property type="component" value="Unassembled WGS sequence"/>
</dbReference>
<evidence type="ECO:0000313" key="3">
    <source>
        <dbReference type="EMBL" id="SFI08353.1"/>
    </source>
</evidence>
<dbReference type="STRING" id="1114924.SAMN05216258_104166"/>
<evidence type="ECO:0000313" key="4">
    <source>
        <dbReference type="Proteomes" id="UP000199377"/>
    </source>
</evidence>
<dbReference type="InterPro" id="IPR051220">
    <property type="entry name" value="TFA_Chaperone"/>
</dbReference>
<dbReference type="Gene3D" id="3.40.50.300">
    <property type="entry name" value="P-loop containing nucleotide triphosphate hydrolases"/>
    <property type="match status" value="1"/>
</dbReference>
<dbReference type="Pfam" id="PF20454">
    <property type="entry name" value="GpA_nuclease"/>
    <property type="match status" value="1"/>
</dbReference>
<protein>
    <submittedName>
        <fullName evidence="3">Phage terminase, large subunit GpA</fullName>
    </submittedName>
</protein>
<dbReference type="InterPro" id="IPR008866">
    <property type="entry name" value="Phage_lambda_GpA-like"/>
</dbReference>
<dbReference type="HAMAP" id="MF_04144">
    <property type="entry name" value="TERL_LAMBDA"/>
    <property type="match status" value="1"/>
</dbReference>
<dbReference type="GO" id="GO:0005524">
    <property type="term" value="F:ATP binding"/>
    <property type="evidence" value="ECO:0007669"/>
    <property type="project" value="InterPro"/>
</dbReference>
<reference evidence="3 4" key="1">
    <citation type="submission" date="2016-10" db="EMBL/GenBank/DDBJ databases">
        <authorList>
            <person name="de Groot N.N."/>
        </authorList>
    </citation>
    <scope>NUCLEOTIDE SEQUENCE [LARGE SCALE GENOMIC DNA]</scope>
    <source>
        <strain evidence="3 4">CGMCC 1.11030</strain>
    </source>
</reference>
<dbReference type="GO" id="GO:0016887">
    <property type="term" value="F:ATP hydrolysis activity"/>
    <property type="evidence" value="ECO:0007669"/>
    <property type="project" value="InterPro"/>
</dbReference>
<feature type="domain" description="Phage terminase large subunit GpA ATPase" evidence="1">
    <location>
        <begin position="38"/>
        <end position="284"/>
    </location>
</feature>
<feature type="domain" description="Terminase large subunit GpA endonuclease" evidence="2">
    <location>
        <begin position="294"/>
        <end position="573"/>
    </location>
</feature>
<dbReference type="PANTHER" id="PTHR34413:SF2">
    <property type="entry name" value="PROPHAGE TAIL FIBER ASSEMBLY PROTEIN HOMOLOG TFAE-RELATED"/>
    <property type="match status" value="1"/>
</dbReference>
<evidence type="ECO:0000259" key="2">
    <source>
        <dbReference type="Pfam" id="PF20454"/>
    </source>
</evidence>
<dbReference type="InterPro" id="IPR046453">
    <property type="entry name" value="GpA_ATPase"/>
</dbReference>
<name>A0A1I3FAU6_9RHOB</name>
<organism evidence="3 4">
    <name type="scientific">Albimonas pacifica</name>
    <dbReference type="NCBI Taxonomy" id="1114924"/>
    <lineage>
        <taxon>Bacteria</taxon>
        <taxon>Pseudomonadati</taxon>
        <taxon>Pseudomonadota</taxon>
        <taxon>Alphaproteobacteria</taxon>
        <taxon>Rhodobacterales</taxon>
        <taxon>Paracoccaceae</taxon>
        <taxon>Albimonas</taxon>
    </lineage>
</organism>
<dbReference type="InterPro" id="IPR027417">
    <property type="entry name" value="P-loop_NTPase"/>
</dbReference>
<dbReference type="EMBL" id="FOQH01000004">
    <property type="protein sequence ID" value="SFI08353.1"/>
    <property type="molecule type" value="Genomic_DNA"/>
</dbReference>
<dbReference type="AlphaFoldDB" id="A0A1I3FAU6"/>
<dbReference type="InterPro" id="IPR046454">
    <property type="entry name" value="GpA_endonuclease"/>
</dbReference>